<sequence length="411" mass="47730">MKNGGGPRRRRQAGMGAERRPFERTGGMLKGFMDHWVPTRDNISGFWKLDFEAAAKTIDELKRDIDFNNFTFYTKWYTNGIRSELPYLCNHPEASNVKTNNEWGRRIVSHLHEKNVSVGAMIQFLTYDRQVWERELTIDEWDVGEFAETDFPVRIADFTNPLFQIRIKEIIKEHLTQFPGIDYLFLEFEGVKSAALQAIYEKWAQDKGLPGPENVHYDPERAAHCERIGQQPELIWSDEVHAMMRHYYGLNLRAVQEAADELGYEGIVGVVYHAYGYEAFIYPDIVPDARWWLVPWNYWVFEDESERTERRKQASKELMEKWKRDGHSVCYIGDVTMGRNGFDPAVKTKDIRDFYDFSVRLGLDGYLGMGNPVPEVGLKWQAVTDEHVLEARKLYRELYGEGEGVGAGEGV</sequence>
<evidence type="ECO:0000313" key="2">
    <source>
        <dbReference type="EMBL" id="RAV20211.1"/>
    </source>
</evidence>
<evidence type="ECO:0000256" key="1">
    <source>
        <dbReference type="SAM" id="MobiDB-lite"/>
    </source>
</evidence>
<name>A0A329MJT4_9BACL</name>
<reference evidence="2 3" key="1">
    <citation type="journal article" date="2009" name="Int. J. Syst. Evol. Microbiol.">
        <title>Paenibacillus contaminans sp. nov., isolated from a contaminated laboratory plate.</title>
        <authorList>
            <person name="Chou J.H."/>
            <person name="Lee J.H."/>
            <person name="Lin M.C."/>
            <person name="Chang P.S."/>
            <person name="Arun A.B."/>
            <person name="Young C.C."/>
            <person name="Chen W.M."/>
        </authorList>
    </citation>
    <scope>NUCLEOTIDE SEQUENCE [LARGE SCALE GENOMIC DNA]</scope>
    <source>
        <strain evidence="2 3">CKOBP-6</strain>
    </source>
</reference>
<protein>
    <recommendedName>
        <fullName evidence="4">Glycosyl hydrolase-like 10 domain-containing protein</fullName>
    </recommendedName>
</protein>
<feature type="region of interest" description="Disordered" evidence="1">
    <location>
        <begin position="1"/>
        <end position="20"/>
    </location>
</feature>
<accession>A0A329MJT4</accession>
<dbReference type="AlphaFoldDB" id="A0A329MJT4"/>
<dbReference type="Proteomes" id="UP000250369">
    <property type="component" value="Unassembled WGS sequence"/>
</dbReference>
<gene>
    <name evidence="2" type="ORF">DQG23_17260</name>
</gene>
<evidence type="ECO:0008006" key="4">
    <source>
        <dbReference type="Google" id="ProtNLM"/>
    </source>
</evidence>
<evidence type="ECO:0000313" key="3">
    <source>
        <dbReference type="Proteomes" id="UP000250369"/>
    </source>
</evidence>
<comment type="caution">
    <text evidence="2">The sequence shown here is derived from an EMBL/GenBank/DDBJ whole genome shotgun (WGS) entry which is preliminary data.</text>
</comment>
<dbReference type="EMBL" id="QMFB01000009">
    <property type="protein sequence ID" value="RAV20211.1"/>
    <property type="molecule type" value="Genomic_DNA"/>
</dbReference>
<proteinExistence type="predicted"/>
<keyword evidence="3" id="KW-1185">Reference proteome</keyword>
<organism evidence="2 3">
    <name type="scientific">Paenibacillus contaminans</name>
    <dbReference type="NCBI Taxonomy" id="450362"/>
    <lineage>
        <taxon>Bacteria</taxon>
        <taxon>Bacillati</taxon>
        <taxon>Bacillota</taxon>
        <taxon>Bacilli</taxon>
        <taxon>Bacillales</taxon>
        <taxon>Paenibacillaceae</taxon>
        <taxon>Paenibacillus</taxon>
    </lineage>
</organism>